<dbReference type="Proteomes" id="UP001153269">
    <property type="component" value="Unassembled WGS sequence"/>
</dbReference>
<dbReference type="EMBL" id="CADEAL010003930">
    <property type="protein sequence ID" value="CAB1446946.1"/>
    <property type="molecule type" value="Genomic_DNA"/>
</dbReference>
<sequence>MGARGLALRLRHASASLPRPDSSGPALFSCIRRGGAGLLQLKSSLPNNPRSEVQLPTHLFKETSTHLKLFQTPSSDSMSCRRRPKVASVTWDVNKWQVKPVLDA</sequence>
<accession>A0A9N7Z0P4</accession>
<evidence type="ECO:0000313" key="1">
    <source>
        <dbReference type="EMBL" id="CAB1446946.1"/>
    </source>
</evidence>
<protein>
    <submittedName>
        <fullName evidence="1">Uncharacterized protein</fullName>
    </submittedName>
</protein>
<name>A0A9N7Z0P4_PLEPL</name>
<proteinExistence type="predicted"/>
<gene>
    <name evidence="1" type="ORF">PLEPLA_LOCUS34657</name>
</gene>
<comment type="caution">
    <text evidence="1">The sequence shown here is derived from an EMBL/GenBank/DDBJ whole genome shotgun (WGS) entry which is preliminary data.</text>
</comment>
<organism evidence="1 2">
    <name type="scientific">Pleuronectes platessa</name>
    <name type="common">European plaice</name>
    <dbReference type="NCBI Taxonomy" id="8262"/>
    <lineage>
        <taxon>Eukaryota</taxon>
        <taxon>Metazoa</taxon>
        <taxon>Chordata</taxon>
        <taxon>Craniata</taxon>
        <taxon>Vertebrata</taxon>
        <taxon>Euteleostomi</taxon>
        <taxon>Actinopterygii</taxon>
        <taxon>Neopterygii</taxon>
        <taxon>Teleostei</taxon>
        <taxon>Neoteleostei</taxon>
        <taxon>Acanthomorphata</taxon>
        <taxon>Carangaria</taxon>
        <taxon>Pleuronectiformes</taxon>
        <taxon>Pleuronectoidei</taxon>
        <taxon>Pleuronectidae</taxon>
        <taxon>Pleuronectes</taxon>
    </lineage>
</organism>
<evidence type="ECO:0000313" key="2">
    <source>
        <dbReference type="Proteomes" id="UP001153269"/>
    </source>
</evidence>
<keyword evidence="2" id="KW-1185">Reference proteome</keyword>
<reference evidence="1" key="1">
    <citation type="submission" date="2020-03" db="EMBL/GenBank/DDBJ databases">
        <authorList>
            <person name="Weist P."/>
        </authorList>
    </citation>
    <scope>NUCLEOTIDE SEQUENCE</scope>
</reference>
<dbReference type="AlphaFoldDB" id="A0A9N7Z0P4"/>